<accession>A0ABT5U6I4</accession>
<dbReference type="SUPFAM" id="SSF69593">
    <property type="entry name" value="Glycerol-3-phosphate (1)-acyltransferase"/>
    <property type="match status" value="1"/>
</dbReference>
<dbReference type="EMBL" id="JAPMOU010000008">
    <property type="protein sequence ID" value="MDE1461978.1"/>
    <property type="molecule type" value="Genomic_DNA"/>
</dbReference>
<organism evidence="2 3">
    <name type="scientific">Spartinivicinus poritis</name>
    <dbReference type="NCBI Taxonomy" id="2994640"/>
    <lineage>
        <taxon>Bacteria</taxon>
        <taxon>Pseudomonadati</taxon>
        <taxon>Pseudomonadota</taxon>
        <taxon>Gammaproteobacteria</taxon>
        <taxon>Oceanospirillales</taxon>
        <taxon>Zooshikellaceae</taxon>
        <taxon>Spartinivicinus</taxon>
    </lineage>
</organism>
<protein>
    <submittedName>
        <fullName evidence="2">1-acyl-sn-glycerol-3-phosphate acyltransferase</fullName>
    </submittedName>
</protein>
<keyword evidence="3" id="KW-1185">Reference proteome</keyword>
<dbReference type="PANTHER" id="PTHR30068:SF3">
    <property type="entry name" value="PHOSPHOLIPID_GLYCEROL ACYLTRANSFERASE DOMAIN-CONTAINING PROTEIN"/>
    <property type="match status" value="1"/>
</dbReference>
<keyword evidence="2" id="KW-0808">Transferase</keyword>
<dbReference type="RefSeq" id="WP_274688337.1">
    <property type="nucleotide sequence ID" value="NZ_JAPMOU010000008.1"/>
</dbReference>
<evidence type="ECO:0000313" key="3">
    <source>
        <dbReference type="Proteomes" id="UP001528823"/>
    </source>
</evidence>
<keyword evidence="2" id="KW-0012">Acyltransferase</keyword>
<dbReference type="Pfam" id="PF01553">
    <property type="entry name" value="Acyltransferase"/>
    <property type="match status" value="1"/>
</dbReference>
<dbReference type="PANTHER" id="PTHR30068">
    <property type="entry name" value="URONATE ISOMERASE"/>
    <property type="match status" value="1"/>
</dbReference>
<sequence>MDKYEEIRPYHDHEVREVVDRLLYDDGFLESMAKFRLGKLATKLGPVINPCLRWLLRRELKSVNDVTSLQDVVEKYVDRVIHLTTTDVTFSGAEKLNKQQQSYLFISNHRDIVLDPAFVNFALYHNNIKTPRLAIGDNLLTRPFVSDLMRLNKSFIVRRSVQGKREKLAAYQQLSSYINDSLAENESIWIAQREGRAKDGNDFSEAAIIKMLQLSQRGKDISFSDFINNLNLVPVAISYEYDPCDWLKARELYQTERDGHYQKADNEDVQSIVKGIRGFKGHVHIAFGEPLTGQLDTPQQVVDAMDRQILTHYRLYPANYFAYEKLEEAQQPLDWDKIRAEFPNIDLAARRQRFEERLASCTDAWRPWLLRMYANPVINKLKLQKS</sequence>
<reference evidence="2 3" key="1">
    <citation type="submission" date="2022-11" db="EMBL/GenBank/DDBJ databases">
        <title>Spartinivicinus poritis sp. nov., isolated from scleractinian coral Porites lutea.</title>
        <authorList>
            <person name="Zhang G."/>
            <person name="Cai L."/>
            <person name="Wei Q."/>
        </authorList>
    </citation>
    <scope>NUCLEOTIDE SEQUENCE [LARGE SCALE GENOMIC DNA]</scope>
    <source>
        <strain evidence="2 3">A2-2</strain>
    </source>
</reference>
<dbReference type="GO" id="GO:0016746">
    <property type="term" value="F:acyltransferase activity"/>
    <property type="evidence" value="ECO:0007669"/>
    <property type="project" value="UniProtKB-KW"/>
</dbReference>
<comment type="caution">
    <text evidence="2">The sequence shown here is derived from an EMBL/GenBank/DDBJ whole genome shotgun (WGS) entry which is preliminary data.</text>
</comment>
<feature type="domain" description="Phospholipid/glycerol acyltransferase" evidence="1">
    <location>
        <begin position="88"/>
        <end position="191"/>
    </location>
</feature>
<dbReference type="InterPro" id="IPR002123">
    <property type="entry name" value="Plipid/glycerol_acylTrfase"/>
</dbReference>
<gene>
    <name evidence="2" type="ORF">ORQ98_08345</name>
</gene>
<dbReference type="Proteomes" id="UP001528823">
    <property type="component" value="Unassembled WGS sequence"/>
</dbReference>
<evidence type="ECO:0000313" key="2">
    <source>
        <dbReference type="EMBL" id="MDE1461978.1"/>
    </source>
</evidence>
<name>A0ABT5U6I4_9GAMM</name>
<evidence type="ECO:0000259" key="1">
    <source>
        <dbReference type="Pfam" id="PF01553"/>
    </source>
</evidence>
<proteinExistence type="predicted"/>